<accession>A0AAE3P0V6</accession>
<dbReference type="AlphaFoldDB" id="A0AAE3P0V6"/>
<feature type="modified residue" description="4-aspartylphosphate" evidence="1">
    <location>
        <position position="49"/>
    </location>
</feature>
<evidence type="ECO:0000259" key="2">
    <source>
        <dbReference type="PROSITE" id="PS50110"/>
    </source>
</evidence>
<dbReference type="PROSITE" id="PS50110">
    <property type="entry name" value="RESPONSE_REGULATORY"/>
    <property type="match status" value="1"/>
</dbReference>
<evidence type="ECO:0000256" key="1">
    <source>
        <dbReference type="PROSITE-ProRule" id="PRU00169"/>
    </source>
</evidence>
<organism evidence="4 5">
    <name type="scientific">Stygiobacter electus</name>
    <dbReference type="NCBI Taxonomy" id="3032292"/>
    <lineage>
        <taxon>Bacteria</taxon>
        <taxon>Pseudomonadati</taxon>
        <taxon>Ignavibacteriota</taxon>
        <taxon>Ignavibacteria</taxon>
        <taxon>Ignavibacteriales</taxon>
        <taxon>Melioribacteraceae</taxon>
        <taxon>Stygiobacter</taxon>
    </lineage>
</organism>
<protein>
    <submittedName>
        <fullName evidence="4">LytTR family DNA-binding domain-containing protein</fullName>
    </submittedName>
</protein>
<reference evidence="4" key="1">
    <citation type="submission" date="2023-03" db="EMBL/GenBank/DDBJ databases">
        <title>Stygiobacter electus gen. nov., sp. nov., facultatively anaerobic thermotolerant bacterium of the class Ignavibacteria from a well of Yessentuki mineral water deposit.</title>
        <authorList>
            <person name="Podosokorskaya O.A."/>
            <person name="Elcheninov A.G."/>
            <person name="Petrova N.F."/>
            <person name="Zavarzina D.G."/>
            <person name="Kublanov I.V."/>
            <person name="Merkel A.Y."/>
        </authorList>
    </citation>
    <scope>NUCLEOTIDE SEQUENCE</scope>
    <source>
        <strain evidence="4">09-Me</strain>
    </source>
</reference>
<comment type="caution">
    <text evidence="4">The sequence shown here is derived from an EMBL/GenBank/DDBJ whole genome shotgun (WGS) entry which is preliminary data.</text>
</comment>
<feature type="domain" description="Response regulatory" evidence="2">
    <location>
        <begin position="1"/>
        <end position="110"/>
    </location>
</feature>
<dbReference type="Pfam" id="PF04397">
    <property type="entry name" value="LytTR"/>
    <property type="match status" value="1"/>
</dbReference>
<evidence type="ECO:0000259" key="3">
    <source>
        <dbReference type="PROSITE" id="PS50930"/>
    </source>
</evidence>
<dbReference type="Proteomes" id="UP001221302">
    <property type="component" value="Unassembled WGS sequence"/>
</dbReference>
<dbReference type="Gene3D" id="2.40.50.1020">
    <property type="entry name" value="LytTr DNA-binding domain"/>
    <property type="match status" value="1"/>
</dbReference>
<dbReference type="EMBL" id="JARGDL010000012">
    <property type="protein sequence ID" value="MDF1612329.1"/>
    <property type="molecule type" value="Genomic_DNA"/>
</dbReference>
<dbReference type="PROSITE" id="PS50930">
    <property type="entry name" value="HTH_LYTTR"/>
    <property type="match status" value="1"/>
</dbReference>
<evidence type="ECO:0000313" key="4">
    <source>
        <dbReference type="EMBL" id="MDF1612329.1"/>
    </source>
</evidence>
<dbReference type="InterPro" id="IPR007492">
    <property type="entry name" value="LytTR_DNA-bd_dom"/>
</dbReference>
<feature type="domain" description="HTH LytTR-type" evidence="3">
    <location>
        <begin position="128"/>
        <end position="231"/>
    </location>
</feature>
<keyword evidence="5" id="KW-1185">Reference proteome</keyword>
<dbReference type="PANTHER" id="PTHR37299:SF1">
    <property type="entry name" value="STAGE 0 SPORULATION PROTEIN A HOMOLOG"/>
    <property type="match status" value="1"/>
</dbReference>
<keyword evidence="1" id="KW-0597">Phosphoprotein</keyword>
<dbReference type="SUPFAM" id="SSF52172">
    <property type="entry name" value="CheY-like"/>
    <property type="match status" value="1"/>
</dbReference>
<gene>
    <name evidence="4" type="ORF">P0M35_09215</name>
</gene>
<name>A0AAE3P0V6_9BACT</name>
<dbReference type="RefSeq" id="WP_321536140.1">
    <property type="nucleotide sequence ID" value="NZ_JARGDL010000012.1"/>
</dbReference>
<dbReference type="GO" id="GO:0000156">
    <property type="term" value="F:phosphorelay response regulator activity"/>
    <property type="evidence" value="ECO:0007669"/>
    <property type="project" value="InterPro"/>
</dbReference>
<keyword evidence="4" id="KW-0238">DNA-binding</keyword>
<dbReference type="SMART" id="SM00850">
    <property type="entry name" value="LytTR"/>
    <property type="match status" value="1"/>
</dbReference>
<dbReference type="SMART" id="SM00448">
    <property type="entry name" value="REC"/>
    <property type="match status" value="1"/>
</dbReference>
<dbReference type="InterPro" id="IPR046947">
    <property type="entry name" value="LytR-like"/>
</dbReference>
<dbReference type="PANTHER" id="PTHR37299">
    <property type="entry name" value="TRANSCRIPTIONAL REGULATOR-RELATED"/>
    <property type="match status" value="1"/>
</dbReference>
<proteinExistence type="predicted"/>
<dbReference type="Gene3D" id="3.40.50.2300">
    <property type="match status" value="1"/>
</dbReference>
<evidence type="ECO:0000313" key="5">
    <source>
        <dbReference type="Proteomes" id="UP001221302"/>
    </source>
</evidence>
<dbReference type="Pfam" id="PF00072">
    <property type="entry name" value="Response_reg"/>
    <property type="match status" value="1"/>
</dbReference>
<dbReference type="InterPro" id="IPR011006">
    <property type="entry name" value="CheY-like_superfamily"/>
</dbReference>
<dbReference type="InterPro" id="IPR001789">
    <property type="entry name" value="Sig_transdc_resp-reg_receiver"/>
</dbReference>
<dbReference type="GO" id="GO:0003677">
    <property type="term" value="F:DNA binding"/>
    <property type="evidence" value="ECO:0007669"/>
    <property type="project" value="UniProtKB-KW"/>
</dbReference>
<sequence length="236" mass="26961">MDDELHGRENLKMILENYCPEVEVLGTAESVKEAKKLVNSFKPDVVFLDINMPVLDGFDFIAEYDELNFMVVFVSAYEEFGIKAVKVGAVDYLLKPISIKELKQTIKKLLTLKNKKEYIVSATEPDKLILPASHGFEILLTDNIIRLEAEGCYTKIILNDRKTKIISRNLKEFENSLSDKYFFRAHKSHIINLKHIKDYSKLSGGYATMSDGSKVEISRRKAPEFLIKIKSFLSSV</sequence>